<reference evidence="2" key="1">
    <citation type="journal article" date="2014" name="Int. J. Syst. Evol. Microbiol.">
        <title>Complete genome sequence of Corynebacterium casei LMG S-19264T (=DSM 44701T), isolated from a smear-ripened cheese.</title>
        <authorList>
            <consortium name="US DOE Joint Genome Institute (JGI-PGF)"/>
            <person name="Walter F."/>
            <person name="Albersmeier A."/>
            <person name="Kalinowski J."/>
            <person name="Ruckert C."/>
        </authorList>
    </citation>
    <scope>NUCLEOTIDE SEQUENCE</scope>
    <source>
        <strain evidence="2">JCM 14359</strain>
    </source>
</reference>
<gene>
    <name evidence="2" type="ORF">GCM10008995_29240</name>
</gene>
<evidence type="ECO:0000256" key="1">
    <source>
        <dbReference type="SAM" id="MobiDB-lite"/>
    </source>
</evidence>
<proteinExistence type="predicted"/>
<accession>A0A830ESJ8</accession>
<name>A0A830ESJ8_9EURY</name>
<evidence type="ECO:0000313" key="2">
    <source>
        <dbReference type="EMBL" id="GGJ17597.1"/>
    </source>
</evidence>
<protein>
    <submittedName>
        <fullName evidence="2">Uncharacterized protein</fullName>
    </submittedName>
</protein>
<feature type="region of interest" description="Disordered" evidence="1">
    <location>
        <begin position="134"/>
        <end position="162"/>
    </location>
</feature>
<dbReference type="RefSeq" id="WP_188788761.1">
    <property type="nucleotide sequence ID" value="NZ_BMOC01000036.1"/>
</dbReference>
<reference evidence="2" key="2">
    <citation type="submission" date="2020-09" db="EMBL/GenBank/DDBJ databases">
        <authorList>
            <person name="Sun Q."/>
            <person name="Ohkuma M."/>
        </authorList>
    </citation>
    <scope>NUCLEOTIDE SEQUENCE</scope>
    <source>
        <strain evidence="2">JCM 14359</strain>
    </source>
</reference>
<dbReference type="EMBL" id="BMOC01000036">
    <property type="protein sequence ID" value="GGJ17597.1"/>
    <property type="molecule type" value="Genomic_DNA"/>
</dbReference>
<dbReference type="AlphaFoldDB" id="A0A830ESJ8"/>
<sequence length="417" mass="45137">MTPDADTATVRERIEEALGQDRIHGLTVTRRDDETVYCVVVQSTTADRVDGAPDYEFPVLDARTVVVDFSDDTVTVGDNGLWVPQDQDVAESLTQMFGRATSDLGGGTDPDAGPALKSAVEGVDVGLLLERETELPTTQDGQHVDRMESHGGIDPSRPWGYGAGPPPEVDDVVARLEEADLSAEEHLTRLVWGKKEPMDRVPRPVDELAGNYGIELLPRDYGLVALDVDYPGEFPEEFDLPETLEVSSPHGDDSRRHIILKCSQKGKIKEEIGAWAVQSVEWGDLWIGDRYVVGPGSQLSEFGCDDGDHTRGDRGGCDACTDEEGGFYRVVNDAPIATVDAETIVELLEVSDGYTLRERAPEAPDVDDEADVDEGDGGLPTCDNCGASYTEEEAPELLKELSVGGSTRRICRGGCDA</sequence>
<dbReference type="OrthoDB" id="383653at2157"/>
<comment type="caution">
    <text evidence="2">The sequence shown here is derived from an EMBL/GenBank/DDBJ whole genome shotgun (WGS) entry which is preliminary data.</text>
</comment>
<dbReference type="Proteomes" id="UP000653099">
    <property type="component" value="Unassembled WGS sequence"/>
</dbReference>
<feature type="compositionally biased region" description="Basic and acidic residues" evidence="1">
    <location>
        <begin position="142"/>
        <end position="151"/>
    </location>
</feature>
<keyword evidence="3" id="KW-1185">Reference proteome</keyword>
<organism evidence="2 3">
    <name type="scientific">Halobellus salinus</name>
    <dbReference type="NCBI Taxonomy" id="931585"/>
    <lineage>
        <taxon>Archaea</taxon>
        <taxon>Methanobacteriati</taxon>
        <taxon>Methanobacteriota</taxon>
        <taxon>Stenosarchaea group</taxon>
        <taxon>Halobacteria</taxon>
        <taxon>Halobacteriales</taxon>
        <taxon>Haloferacaceae</taxon>
        <taxon>Halobellus</taxon>
    </lineage>
</organism>
<evidence type="ECO:0000313" key="3">
    <source>
        <dbReference type="Proteomes" id="UP000653099"/>
    </source>
</evidence>